<organism evidence="2 3">
    <name type="scientific">Dyadobacter linearis</name>
    <dbReference type="NCBI Taxonomy" id="2823330"/>
    <lineage>
        <taxon>Bacteria</taxon>
        <taxon>Pseudomonadati</taxon>
        <taxon>Bacteroidota</taxon>
        <taxon>Cytophagia</taxon>
        <taxon>Cytophagales</taxon>
        <taxon>Spirosomataceae</taxon>
        <taxon>Dyadobacter</taxon>
    </lineage>
</organism>
<name>A0ABM8UPD9_9BACT</name>
<feature type="transmembrane region" description="Helical" evidence="1">
    <location>
        <begin position="14"/>
        <end position="32"/>
    </location>
</feature>
<keyword evidence="3" id="KW-1185">Reference proteome</keyword>
<protein>
    <submittedName>
        <fullName evidence="2">Uncharacterized protein</fullName>
    </submittedName>
</protein>
<keyword evidence="1" id="KW-0472">Membrane</keyword>
<reference evidence="2 3" key="1">
    <citation type="submission" date="2021-04" db="EMBL/GenBank/DDBJ databases">
        <authorList>
            <person name="Rodrigo-Torres L."/>
            <person name="Arahal R. D."/>
            <person name="Lucena T."/>
        </authorList>
    </citation>
    <scope>NUCLEOTIDE SEQUENCE [LARGE SCALE GENOMIC DNA]</scope>
    <source>
        <strain evidence="2 3">CECT 9623</strain>
    </source>
</reference>
<comment type="caution">
    <text evidence="2">The sequence shown here is derived from an EMBL/GenBank/DDBJ whole genome shotgun (WGS) entry which is preliminary data.</text>
</comment>
<evidence type="ECO:0000313" key="3">
    <source>
        <dbReference type="Proteomes" id="UP000679725"/>
    </source>
</evidence>
<keyword evidence="1" id="KW-1133">Transmembrane helix</keyword>
<dbReference type="EMBL" id="CAJRAU010000002">
    <property type="protein sequence ID" value="CAG5069350.1"/>
    <property type="molecule type" value="Genomic_DNA"/>
</dbReference>
<evidence type="ECO:0000313" key="2">
    <source>
        <dbReference type="EMBL" id="CAG5069350.1"/>
    </source>
</evidence>
<gene>
    <name evidence="2" type="ORF">DYBT9623_02086</name>
</gene>
<dbReference type="RefSeq" id="WP_215233431.1">
    <property type="nucleotide sequence ID" value="NZ_CAJRAU010000002.1"/>
</dbReference>
<sequence length="201" mass="23371">MEPENYKNRKVGKYIVYILLIGAAAGIAWHFLKPKPVDTASHDNMALFIENKIIDIDQKLNKGEDETDIATRLSWHKSNTALYNEVKNSPDKTIDAQRKELEQKIVKVQTKEFPALRGAYVESKKEILGQEHIDISLSGEKQDVLTFSGQMFEPKKMQKDFMKNIHEIVYDLRFKKIVYKWSDNQKDFADYEIDSKQDAEI</sequence>
<accession>A0ABM8UPD9</accession>
<proteinExistence type="predicted"/>
<evidence type="ECO:0000256" key="1">
    <source>
        <dbReference type="SAM" id="Phobius"/>
    </source>
</evidence>
<dbReference type="Proteomes" id="UP000679725">
    <property type="component" value="Unassembled WGS sequence"/>
</dbReference>
<keyword evidence="1" id="KW-0812">Transmembrane</keyword>